<dbReference type="InterPro" id="IPR027806">
    <property type="entry name" value="HARBI1_dom"/>
</dbReference>
<dbReference type="EMBL" id="DAKRPA010000228">
    <property type="protein sequence ID" value="DAZ94877.1"/>
    <property type="molecule type" value="Genomic_DNA"/>
</dbReference>
<dbReference type="GO" id="GO:0046872">
    <property type="term" value="F:metal ion binding"/>
    <property type="evidence" value="ECO:0007669"/>
    <property type="project" value="UniProtKB-KW"/>
</dbReference>
<evidence type="ECO:0000256" key="4">
    <source>
        <dbReference type="ARBA" id="ARBA00022722"/>
    </source>
</evidence>
<keyword evidence="5" id="KW-0479">Metal-binding</keyword>
<reference evidence="9" key="2">
    <citation type="journal article" date="2023" name="Microbiol Resour">
        <title>Decontamination and Annotation of the Draft Genome Sequence of the Oomycete Lagenidium giganteum ARSEF 373.</title>
        <authorList>
            <person name="Morgan W.R."/>
            <person name="Tartar A."/>
        </authorList>
    </citation>
    <scope>NUCLEOTIDE SEQUENCE</scope>
    <source>
        <strain evidence="9">ARSEF 373</strain>
    </source>
</reference>
<evidence type="ECO:0000313" key="10">
    <source>
        <dbReference type="Proteomes" id="UP001146120"/>
    </source>
</evidence>
<keyword evidence="4" id="KW-0540">Nuclease</keyword>
<sequence length="163" mass="19084">MPSLHGEDYYTWKGRYAVNAMVICDHLKKIRLIYSGWPGSAHDERVLTNSKLYQQIEVMADSKQYILADSAYTPHCRIIPPFKKYSRELSHQQERFNLKISQAQICIELFIRMLKARFQCLKELRVSASCRKNAKRVVDQIDCCAIVHNICIEMSNDPVEEDW</sequence>
<dbReference type="PANTHER" id="PTHR22930">
    <property type="match status" value="1"/>
</dbReference>
<evidence type="ECO:0000256" key="5">
    <source>
        <dbReference type="ARBA" id="ARBA00022723"/>
    </source>
</evidence>
<dbReference type="Proteomes" id="UP001146120">
    <property type="component" value="Unassembled WGS sequence"/>
</dbReference>
<evidence type="ECO:0000256" key="3">
    <source>
        <dbReference type="ARBA" id="ARBA00006958"/>
    </source>
</evidence>
<comment type="similarity">
    <text evidence="3">Belongs to the HARBI1 family.</text>
</comment>
<reference evidence="9" key="1">
    <citation type="submission" date="2022-11" db="EMBL/GenBank/DDBJ databases">
        <authorList>
            <person name="Morgan W.R."/>
            <person name="Tartar A."/>
        </authorList>
    </citation>
    <scope>NUCLEOTIDE SEQUENCE</scope>
    <source>
        <strain evidence="9">ARSEF 373</strain>
    </source>
</reference>
<dbReference type="GO" id="GO:0004518">
    <property type="term" value="F:nuclease activity"/>
    <property type="evidence" value="ECO:0007669"/>
    <property type="project" value="UniProtKB-KW"/>
</dbReference>
<gene>
    <name evidence="9" type="ORF">N0F65_008021</name>
</gene>
<dbReference type="AlphaFoldDB" id="A0AAV2YJU2"/>
<accession>A0AAV2YJU2</accession>
<dbReference type="Pfam" id="PF13359">
    <property type="entry name" value="DDE_Tnp_4"/>
    <property type="match status" value="1"/>
</dbReference>
<evidence type="ECO:0000256" key="7">
    <source>
        <dbReference type="ARBA" id="ARBA00023242"/>
    </source>
</evidence>
<dbReference type="InterPro" id="IPR045249">
    <property type="entry name" value="HARBI1-like"/>
</dbReference>
<keyword evidence="6" id="KW-0378">Hydrolase</keyword>
<dbReference type="GO" id="GO:0005634">
    <property type="term" value="C:nucleus"/>
    <property type="evidence" value="ECO:0007669"/>
    <property type="project" value="UniProtKB-SubCell"/>
</dbReference>
<evidence type="ECO:0000256" key="6">
    <source>
        <dbReference type="ARBA" id="ARBA00022801"/>
    </source>
</evidence>
<dbReference type="PANTHER" id="PTHR22930:SF85">
    <property type="entry name" value="GH03217P-RELATED"/>
    <property type="match status" value="1"/>
</dbReference>
<protein>
    <recommendedName>
        <fullName evidence="8">DDE Tnp4 domain-containing protein</fullName>
    </recommendedName>
</protein>
<comment type="subcellular location">
    <subcellularLocation>
        <location evidence="2">Nucleus</location>
    </subcellularLocation>
</comment>
<comment type="cofactor">
    <cofactor evidence="1">
        <name>a divalent metal cation</name>
        <dbReference type="ChEBI" id="CHEBI:60240"/>
    </cofactor>
</comment>
<dbReference type="GO" id="GO:0016787">
    <property type="term" value="F:hydrolase activity"/>
    <property type="evidence" value="ECO:0007669"/>
    <property type="project" value="UniProtKB-KW"/>
</dbReference>
<feature type="domain" description="DDE Tnp4" evidence="8">
    <location>
        <begin position="5"/>
        <end position="149"/>
    </location>
</feature>
<evidence type="ECO:0000256" key="1">
    <source>
        <dbReference type="ARBA" id="ARBA00001968"/>
    </source>
</evidence>
<name>A0AAV2YJU2_9STRA</name>
<organism evidence="9 10">
    <name type="scientific">Lagenidium giganteum</name>
    <dbReference type="NCBI Taxonomy" id="4803"/>
    <lineage>
        <taxon>Eukaryota</taxon>
        <taxon>Sar</taxon>
        <taxon>Stramenopiles</taxon>
        <taxon>Oomycota</taxon>
        <taxon>Peronosporomycetes</taxon>
        <taxon>Pythiales</taxon>
        <taxon>Pythiaceae</taxon>
    </lineage>
</organism>
<keyword evidence="7" id="KW-0539">Nucleus</keyword>
<proteinExistence type="inferred from homology"/>
<evidence type="ECO:0000259" key="8">
    <source>
        <dbReference type="Pfam" id="PF13359"/>
    </source>
</evidence>
<comment type="caution">
    <text evidence="9">The sequence shown here is derived from an EMBL/GenBank/DDBJ whole genome shotgun (WGS) entry which is preliminary data.</text>
</comment>
<evidence type="ECO:0000256" key="2">
    <source>
        <dbReference type="ARBA" id="ARBA00004123"/>
    </source>
</evidence>
<evidence type="ECO:0000313" key="9">
    <source>
        <dbReference type="EMBL" id="DAZ94877.1"/>
    </source>
</evidence>
<keyword evidence="10" id="KW-1185">Reference proteome</keyword>